<keyword evidence="3" id="KW-1185">Reference proteome</keyword>
<evidence type="ECO:0000313" key="3">
    <source>
        <dbReference type="Proteomes" id="UP000011958"/>
    </source>
</evidence>
<feature type="compositionally biased region" description="Polar residues" evidence="1">
    <location>
        <begin position="133"/>
        <end position="144"/>
    </location>
</feature>
<feature type="compositionally biased region" description="Polar residues" evidence="1">
    <location>
        <begin position="152"/>
        <end position="163"/>
    </location>
</feature>
<dbReference type="OMA" id="WADIVEA"/>
<dbReference type="STRING" id="1069680.M7NML4"/>
<sequence>MRIRLATAYPLPTFKCWHSISPLSDSMTIRDLIEQIIEIFSFNIDTCYLSLELEGFHLPLNSPVSKVLRENDLIILKRINDAPEVGDGIYTMFNRGVSMGLEVSEKDKIENDTYLLKYNKRFDMFDHTERTMQSDPIKQKTSCIENEERSFSQENNSIHLNTLKNKDNSSKIKKVQPYKKKTAVKELISESSDLSSSSSSSSLSSESESASASTSTSTSTSMTSKLSTSKKSSNSGTSSKSTPKINQAFSHIKNQRPPGQGMPSTRARNIRKRKTKRLIMYKQKGILPESAKFSDLLQLEKKTGKPLNHTKIEIRPIKKYIKNKRENFISRIGNNQGKHIRFNENGECDLNNKAHEEKWQDRCIVKEIECELPNVPINLIPLTSNDKNKVSNGVSSFEDMPLLPDNIETFVVLTQPPSIGSIIAFKHLCINDNYEPILSDYKTATLIDHSESGLLTLQLAKRDQKQKKIDLETGEQIYGKFGVDTDLEHDGQLILAWNSLISPILLKEVQPSAL</sequence>
<proteinExistence type="predicted"/>
<feature type="region of interest" description="Disordered" evidence="1">
    <location>
        <begin position="131"/>
        <end position="243"/>
    </location>
</feature>
<dbReference type="GO" id="GO:0015030">
    <property type="term" value="C:Cajal body"/>
    <property type="evidence" value="ECO:0007669"/>
    <property type="project" value="TreeGrafter"/>
</dbReference>
<dbReference type="HOGENOM" id="CLU_649113_0_0_1"/>
<evidence type="ECO:0000313" key="2">
    <source>
        <dbReference type="EMBL" id="EMR09918.1"/>
    </source>
</evidence>
<feature type="compositionally biased region" description="Basic residues" evidence="1">
    <location>
        <begin position="171"/>
        <end position="182"/>
    </location>
</feature>
<feature type="compositionally biased region" description="Low complexity" evidence="1">
    <location>
        <begin position="189"/>
        <end position="242"/>
    </location>
</feature>
<dbReference type="RefSeq" id="XP_007873640.1">
    <property type="nucleotide sequence ID" value="XM_007875449.1"/>
</dbReference>
<dbReference type="PANTHER" id="PTHR15197:SF0">
    <property type="entry name" value="COILIN"/>
    <property type="match status" value="1"/>
</dbReference>
<dbReference type="PANTHER" id="PTHR15197">
    <property type="entry name" value="COILIN P80"/>
    <property type="match status" value="1"/>
</dbReference>
<protein>
    <recommendedName>
        <fullName evidence="4">Coilin</fullName>
    </recommendedName>
</protein>
<dbReference type="GeneID" id="19895372"/>
<dbReference type="Proteomes" id="UP000011958">
    <property type="component" value="Unassembled WGS sequence"/>
</dbReference>
<dbReference type="OrthoDB" id="5368821at2759"/>
<dbReference type="GO" id="GO:0000387">
    <property type="term" value="P:spliceosomal snRNP assembly"/>
    <property type="evidence" value="ECO:0007669"/>
    <property type="project" value="TreeGrafter"/>
</dbReference>
<dbReference type="InterPro" id="IPR024822">
    <property type="entry name" value="Coilin"/>
</dbReference>
<name>M7NML4_PNEMU</name>
<evidence type="ECO:0000256" key="1">
    <source>
        <dbReference type="SAM" id="MobiDB-lite"/>
    </source>
</evidence>
<dbReference type="GO" id="GO:0030620">
    <property type="term" value="F:U2 snRNA binding"/>
    <property type="evidence" value="ECO:0007669"/>
    <property type="project" value="TreeGrafter"/>
</dbReference>
<evidence type="ECO:0008006" key="4">
    <source>
        <dbReference type="Google" id="ProtNLM"/>
    </source>
</evidence>
<reference evidence="3" key="1">
    <citation type="journal article" date="2016" name="Nat. Commun.">
        <title>Genome analysis of three Pneumocystis species reveals adaptation mechanisms to life exclusively in mammalian hosts.</title>
        <authorList>
            <person name="Ma L."/>
            <person name="Chen Z."/>
            <person name="Huang D.W."/>
            <person name="Kutty G."/>
            <person name="Ishihara M."/>
            <person name="Wang H."/>
            <person name="Abouelleil A."/>
            <person name="Bishop L."/>
            <person name="Davey E."/>
            <person name="Deng R."/>
            <person name="Deng X."/>
            <person name="Fan L."/>
            <person name="Fantoni G."/>
            <person name="Fitzgerald M."/>
            <person name="Gogineni E."/>
            <person name="Goldberg J.M."/>
            <person name="Handley G."/>
            <person name="Hu X."/>
            <person name="Huber C."/>
            <person name="Jiao X."/>
            <person name="Jones K."/>
            <person name="Levin J.Z."/>
            <person name="Liu Y."/>
            <person name="Macdonald P."/>
            <person name="Melnikov A."/>
            <person name="Raley C."/>
            <person name="Sassi M."/>
            <person name="Sherman B.T."/>
            <person name="Song X."/>
            <person name="Sykes S."/>
            <person name="Tran B."/>
            <person name="Walsh L."/>
            <person name="Xia Y."/>
            <person name="Yang J."/>
            <person name="Young S."/>
            <person name="Zeng Q."/>
            <person name="Zheng X."/>
            <person name="Stephens R."/>
            <person name="Nusbaum C."/>
            <person name="Birren B.W."/>
            <person name="Azadi P."/>
            <person name="Lempicki R.A."/>
            <person name="Cuomo C.A."/>
            <person name="Kovacs J.A."/>
        </authorList>
    </citation>
    <scope>NUCLEOTIDE SEQUENCE [LARGE SCALE GENOMIC DNA]</scope>
    <source>
        <strain evidence="3">B123</strain>
    </source>
</reference>
<accession>M7NML4</accession>
<dbReference type="GO" id="GO:0030619">
    <property type="term" value="F:U1 snRNA binding"/>
    <property type="evidence" value="ECO:0007669"/>
    <property type="project" value="TreeGrafter"/>
</dbReference>
<dbReference type="AlphaFoldDB" id="M7NML4"/>
<dbReference type="EMBL" id="AFWA02000008">
    <property type="protein sequence ID" value="EMR09918.1"/>
    <property type="molecule type" value="Genomic_DNA"/>
</dbReference>
<dbReference type="VEuPathDB" id="FungiDB:PNEG_01678"/>
<gene>
    <name evidence="2" type="ORF">PNEG_01678</name>
</gene>
<comment type="caution">
    <text evidence="2">The sequence shown here is derived from an EMBL/GenBank/DDBJ whole genome shotgun (WGS) entry which is preliminary data.</text>
</comment>
<organism evidence="2 3">
    <name type="scientific">Pneumocystis murina (strain B123)</name>
    <name type="common">Mouse pneumocystis pneumonia agent</name>
    <name type="synonym">Pneumocystis carinii f. sp. muris</name>
    <dbReference type="NCBI Taxonomy" id="1069680"/>
    <lineage>
        <taxon>Eukaryota</taxon>
        <taxon>Fungi</taxon>
        <taxon>Dikarya</taxon>
        <taxon>Ascomycota</taxon>
        <taxon>Taphrinomycotina</taxon>
        <taxon>Pneumocystomycetes</taxon>
        <taxon>Pneumocystaceae</taxon>
        <taxon>Pneumocystis</taxon>
    </lineage>
</organism>